<dbReference type="InterPro" id="IPR000483">
    <property type="entry name" value="Cys-rich_flank_reg_C"/>
</dbReference>
<dbReference type="SUPFAM" id="SSF52058">
    <property type="entry name" value="L domain-like"/>
    <property type="match status" value="2"/>
</dbReference>
<evidence type="ECO:0000256" key="13">
    <source>
        <dbReference type="ARBA" id="ARBA00023198"/>
    </source>
</evidence>
<evidence type="ECO:0000256" key="1">
    <source>
        <dbReference type="ARBA" id="ARBA00004479"/>
    </source>
</evidence>
<keyword evidence="10" id="KW-0472">Membrane</keyword>
<evidence type="ECO:0000256" key="11">
    <source>
        <dbReference type="ARBA" id="ARBA00023170"/>
    </source>
</evidence>
<dbReference type="PANTHER" id="PTHR24365">
    <property type="entry name" value="TOLL-LIKE RECEPTOR"/>
    <property type="match status" value="1"/>
</dbReference>
<dbReference type="Gene3D" id="3.40.50.10140">
    <property type="entry name" value="Toll/interleukin-1 receptor homology (TIR) domain"/>
    <property type="match status" value="1"/>
</dbReference>
<comment type="similarity">
    <text evidence="2">Belongs to the Toll-like receptor family.</text>
</comment>
<dbReference type="InterPro" id="IPR035897">
    <property type="entry name" value="Toll_tir_struct_dom_sf"/>
</dbReference>
<reference evidence="17" key="1">
    <citation type="submission" date="2024-04" db="EMBL/GenBank/DDBJ databases">
        <title>Salinicola lusitanus LLJ914,a marine bacterium isolated from the Okinawa Trough.</title>
        <authorList>
            <person name="Li J."/>
        </authorList>
    </citation>
    <scope>NUCLEOTIDE SEQUENCE [LARGE SCALE GENOMIC DNA]</scope>
</reference>
<dbReference type="GO" id="GO:0005886">
    <property type="term" value="C:plasma membrane"/>
    <property type="evidence" value="ECO:0007669"/>
    <property type="project" value="TreeGrafter"/>
</dbReference>
<name>A0AAW0NJ92_9GOBI</name>
<feature type="domain" description="TIR" evidence="15">
    <location>
        <begin position="763"/>
        <end position="904"/>
    </location>
</feature>
<evidence type="ECO:0000256" key="3">
    <source>
        <dbReference type="ARBA" id="ARBA00022588"/>
    </source>
</evidence>
<dbReference type="Pfam" id="PF01582">
    <property type="entry name" value="TIR"/>
    <property type="match status" value="1"/>
</dbReference>
<evidence type="ECO:0000259" key="15">
    <source>
        <dbReference type="PROSITE" id="PS50104"/>
    </source>
</evidence>
<evidence type="ECO:0000256" key="14">
    <source>
        <dbReference type="SAM" id="SignalP"/>
    </source>
</evidence>
<evidence type="ECO:0000256" key="10">
    <source>
        <dbReference type="ARBA" id="ARBA00023136"/>
    </source>
</evidence>
<dbReference type="PROSITE" id="PS50104">
    <property type="entry name" value="TIR"/>
    <property type="match status" value="1"/>
</dbReference>
<dbReference type="Pfam" id="PF13855">
    <property type="entry name" value="LRR_8"/>
    <property type="match status" value="5"/>
</dbReference>
<dbReference type="AlphaFoldDB" id="A0AAW0NJ92"/>
<evidence type="ECO:0000313" key="16">
    <source>
        <dbReference type="EMBL" id="KAK7899343.1"/>
    </source>
</evidence>
<dbReference type="SMART" id="SM00255">
    <property type="entry name" value="TIR"/>
    <property type="match status" value="1"/>
</dbReference>
<dbReference type="SMART" id="SM00365">
    <property type="entry name" value="LRR_SD22"/>
    <property type="match status" value="4"/>
</dbReference>
<dbReference type="SMART" id="SM00364">
    <property type="entry name" value="LRR_BAC"/>
    <property type="match status" value="7"/>
</dbReference>
<keyword evidence="7" id="KW-0677">Repeat</keyword>
<evidence type="ECO:0000256" key="12">
    <source>
        <dbReference type="ARBA" id="ARBA00023180"/>
    </source>
</evidence>
<evidence type="ECO:0000256" key="5">
    <source>
        <dbReference type="ARBA" id="ARBA00022692"/>
    </source>
</evidence>
<evidence type="ECO:0000313" key="17">
    <source>
        <dbReference type="Proteomes" id="UP001460270"/>
    </source>
</evidence>
<dbReference type="SMART" id="SM00369">
    <property type="entry name" value="LRR_TYP"/>
    <property type="match status" value="13"/>
</dbReference>
<dbReference type="PROSITE" id="PS51450">
    <property type="entry name" value="LRR"/>
    <property type="match status" value="2"/>
</dbReference>
<dbReference type="EMBL" id="JBBPFD010000014">
    <property type="protein sequence ID" value="KAK7899343.1"/>
    <property type="molecule type" value="Genomic_DNA"/>
</dbReference>
<dbReference type="Proteomes" id="UP001460270">
    <property type="component" value="Unassembled WGS sequence"/>
</dbReference>
<dbReference type="GO" id="GO:0045087">
    <property type="term" value="P:innate immune response"/>
    <property type="evidence" value="ECO:0007669"/>
    <property type="project" value="UniProtKB-KW"/>
</dbReference>
<accession>A0AAW0NJ92</accession>
<evidence type="ECO:0000256" key="8">
    <source>
        <dbReference type="ARBA" id="ARBA00022859"/>
    </source>
</evidence>
<gene>
    <name evidence="16" type="ORF">WMY93_020196</name>
</gene>
<evidence type="ECO:0000256" key="2">
    <source>
        <dbReference type="ARBA" id="ARBA00009634"/>
    </source>
</evidence>
<evidence type="ECO:0000256" key="9">
    <source>
        <dbReference type="ARBA" id="ARBA00022989"/>
    </source>
</evidence>
<dbReference type="Gene3D" id="3.80.10.10">
    <property type="entry name" value="Ribonuclease Inhibitor"/>
    <property type="match status" value="4"/>
</dbReference>
<dbReference type="GO" id="GO:0007165">
    <property type="term" value="P:signal transduction"/>
    <property type="evidence" value="ECO:0007669"/>
    <property type="project" value="InterPro"/>
</dbReference>
<feature type="chain" id="PRO_5043979330" description="TIR domain-containing protein" evidence="14">
    <location>
        <begin position="22"/>
        <end position="919"/>
    </location>
</feature>
<feature type="signal peptide" evidence="14">
    <location>
        <begin position="1"/>
        <end position="21"/>
    </location>
</feature>
<keyword evidence="17" id="KW-1185">Reference proteome</keyword>
<dbReference type="SMART" id="SM00082">
    <property type="entry name" value="LRRCT"/>
    <property type="match status" value="1"/>
</dbReference>
<dbReference type="FunFam" id="3.40.50.10140:FF:000001">
    <property type="entry name" value="Toll-like receptor 2"/>
    <property type="match status" value="1"/>
</dbReference>
<dbReference type="GO" id="GO:0006954">
    <property type="term" value="P:inflammatory response"/>
    <property type="evidence" value="ECO:0007669"/>
    <property type="project" value="UniProtKB-KW"/>
</dbReference>
<keyword evidence="8" id="KW-0391">Immunity</keyword>
<keyword evidence="6 14" id="KW-0732">Signal</keyword>
<dbReference type="PRINTS" id="PR01537">
    <property type="entry name" value="INTRLKN1R1F"/>
</dbReference>
<sequence length="919" mass="106086">MMTSNFPLFALLFLHPLPSQPYTFHDCTFNLNYPCKFSCKNQELSRIPFDLPSSVEILQVSDSKIQKIQQSDFNGLHRLKVLNLAVNQIRYIEDAAFSHLSVLTELNFDDNELTHLTDNMFEGLFNLTTLNFQSNQIESISELAFAPLRNLQVLDLTKNVLSHTSVTVSIFLSCPLLQTLYLRGNHFTSFKSESFPFPLNISELYLGSQPLHSFVLHSDLLPHLESLSLSGLHSDFQWDVSDKSFLTNVKILDLSYSNFTLETYKSIFSSVTSLENLDLSNVSLFDKRLLDLACAIPSLQELHVRDNAISVLDNSFFQLCVHLTYLDLSENSMTNMSESSLQILTGLSTLDVEQNSLTEVPLTIRNMSSLIYMYLTKNQIKKLHCLDFANLWNLIELSLYENRLTELDSCAFQDLHSLKILDLNKNYLLQFDDSFGIRLSNLEYLSADNVAWLQRGVFKNMSHLKNLGLDSTKGTIVEEGIWDGLTELVQLSYSPPTIFQTNLDVISNSSTRGLSLYQQGFNLPFLQSLYITVSTETCFIYPDDFFRGLDNLKEFTCFNLFCAPPVNKKTFLYTPLLKVLKISDNKVLSLYPELFHPIGHLQSLELSYNQLNSLDFLLQANLTELQSLNLENNDLSVINESVFEALPSLKYLQLSNNPFVCNCSNAGFIHWARTNKQVFVDRAFQFKCVSPPSQEGHLLLEFNTQSCLEYTDFFCFISTSALVLFTLLSSFICHFLRWQLVYSFYLLRAYLYHTKKRRHGCEDIYDAFVSYNVHDEDWVYRQLVPELEERQGWRLCLHHRDFQPGRAIMENITDAIYSSRKTLCVISQRYLRSEWCSREIQMASFRLLDEKKDVLILLFLEDLSSNQLSPFYRMRKLLRSRTYLNWSQAQNHTGLFWEKVRRALQSGAKLTNNPLPAQV</sequence>
<keyword evidence="5" id="KW-0812">Transmembrane</keyword>
<keyword evidence="3" id="KW-0399">Innate immunity</keyword>
<proteinExistence type="inferred from homology"/>
<dbReference type="InterPro" id="IPR000157">
    <property type="entry name" value="TIR_dom"/>
</dbReference>
<dbReference type="GO" id="GO:0038023">
    <property type="term" value="F:signaling receptor activity"/>
    <property type="evidence" value="ECO:0007669"/>
    <property type="project" value="TreeGrafter"/>
</dbReference>
<evidence type="ECO:0000256" key="7">
    <source>
        <dbReference type="ARBA" id="ARBA00022737"/>
    </source>
</evidence>
<dbReference type="InterPro" id="IPR003591">
    <property type="entry name" value="Leu-rich_rpt_typical-subtyp"/>
</dbReference>
<protein>
    <recommendedName>
        <fullName evidence="15">TIR domain-containing protein</fullName>
    </recommendedName>
</protein>
<comment type="subcellular location">
    <subcellularLocation>
        <location evidence="1">Membrane</location>
        <topology evidence="1">Single-pass type I membrane protein</topology>
    </subcellularLocation>
</comment>
<dbReference type="PANTHER" id="PTHR24365:SF522">
    <property type="entry name" value="LOW QUALITY PROTEIN: TOLL-LIKE RECEPTOR 13-RELATED"/>
    <property type="match status" value="1"/>
</dbReference>
<dbReference type="InterPro" id="IPR001611">
    <property type="entry name" value="Leu-rich_rpt"/>
</dbReference>
<keyword evidence="11" id="KW-0675">Receptor</keyword>
<keyword evidence="4" id="KW-0433">Leucine-rich repeat</keyword>
<keyword evidence="12" id="KW-0325">Glycoprotein</keyword>
<dbReference type="SUPFAM" id="SSF52200">
    <property type="entry name" value="Toll/Interleukin receptor TIR domain"/>
    <property type="match status" value="1"/>
</dbReference>
<dbReference type="FunFam" id="3.80.10.10:FF:000770">
    <property type="entry name" value="Uncharacterized protein"/>
    <property type="match status" value="1"/>
</dbReference>
<dbReference type="InterPro" id="IPR032675">
    <property type="entry name" value="LRR_dom_sf"/>
</dbReference>
<evidence type="ECO:0000256" key="6">
    <source>
        <dbReference type="ARBA" id="ARBA00022729"/>
    </source>
</evidence>
<keyword evidence="9" id="KW-1133">Transmembrane helix</keyword>
<evidence type="ECO:0000256" key="4">
    <source>
        <dbReference type="ARBA" id="ARBA00022614"/>
    </source>
</evidence>
<comment type="caution">
    <text evidence="16">The sequence shown here is derived from an EMBL/GenBank/DDBJ whole genome shotgun (WGS) entry which is preliminary data.</text>
</comment>
<keyword evidence="13" id="KW-0395">Inflammatory response</keyword>
<organism evidence="16 17">
    <name type="scientific">Mugilogobius chulae</name>
    <name type="common">yellowstripe goby</name>
    <dbReference type="NCBI Taxonomy" id="88201"/>
    <lineage>
        <taxon>Eukaryota</taxon>
        <taxon>Metazoa</taxon>
        <taxon>Chordata</taxon>
        <taxon>Craniata</taxon>
        <taxon>Vertebrata</taxon>
        <taxon>Euteleostomi</taxon>
        <taxon>Actinopterygii</taxon>
        <taxon>Neopterygii</taxon>
        <taxon>Teleostei</taxon>
        <taxon>Neoteleostei</taxon>
        <taxon>Acanthomorphata</taxon>
        <taxon>Gobiaria</taxon>
        <taxon>Gobiiformes</taxon>
        <taxon>Gobioidei</taxon>
        <taxon>Gobiidae</taxon>
        <taxon>Gobionellinae</taxon>
        <taxon>Mugilogobius</taxon>
    </lineage>
</organism>